<feature type="region of interest" description="Disordered" evidence="1">
    <location>
        <begin position="278"/>
        <end position="310"/>
    </location>
</feature>
<protein>
    <submittedName>
        <fullName evidence="2">Uncharacterized protein</fullName>
    </submittedName>
</protein>
<dbReference type="OrthoDB" id="2793621at2759"/>
<gene>
    <name evidence="2" type="ORF">K503DRAFT_771166</name>
</gene>
<dbReference type="InParanoid" id="A0A1B7MYV8"/>
<name>A0A1B7MYV8_9AGAM</name>
<proteinExistence type="predicted"/>
<feature type="compositionally biased region" description="Basic and acidic residues" evidence="1">
    <location>
        <begin position="282"/>
        <end position="302"/>
    </location>
</feature>
<dbReference type="EMBL" id="KV448331">
    <property type="protein sequence ID" value="OAX37790.1"/>
    <property type="molecule type" value="Genomic_DNA"/>
</dbReference>
<evidence type="ECO:0000256" key="1">
    <source>
        <dbReference type="SAM" id="MobiDB-lite"/>
    </source>
</evidence>
<feature type="region of interest" description="Disordered" evidence="1">
    <location>
        <begin position="121"/>
        <end position="141"/>
    </location>
</feature>
<feature type="compositionally biased region" description="Polar residues" evidence="1">
    <location>
        <begin position="239"/>
        <end position="249"/>
    </location>
</feature>
<feature type="region of interest" description="Disordered" evidence="1">
    <location>
        <begin position="229"/>
        <end position="252"/>
    </location>
</feature>
<evidence type="ECO:0000313" key="2">
    <source>
        <dbReference type="EMBL" id="OAX37790.1"/>
    </source>
</evidence>
<sequence length="329" mass="37614">MNLNYTKFTVDKCTPRDRFARVTQISFPTSIRTSIDDFFLDSPLTPFFPPTGEFFTRPRAHSDTSKEPEWQIHDPSLAYLFPEGRYDHPDPPRSPTPVDFFLPPTPPMPADTDIIVSPLNPLPSPTLTQDPSSPTLPEQVPVTPVDPDPIWIFDSSLREVDFDVTCLSALDEQLLHSPKDCFLDVCWAEAVYDEVEVPVMEPALAEKLWAMQSQSERRDELLQRRLDPIMTRVQRKPSPLSSSPQSYTALSPKRTLLEESESRMLYQNANHSVHFFPVPQQRDSRPRPHESHVAEDPPDTRSRKTSGKLKLFSDTYDTLTGWRRTTSHA</sequence>
<dbReference type="AlphaFoldDB" id="A0A1B7MYV8"/>
<keyword evidence="3" id="KW-1185">Reference proteome</keyword>
<dbReference type="Proteomes" id="UP000092154">
    <property type="component" value="Unassembled WGS sequence"/>
</dbReference>
<evidence type="ECO:0000313" key="3">
    <source>
        <dbReference type="Proteomes" id="UP000092154"/>
    </source>
</evidence>
<reference evidence="2 3" key="1">
    <citation type="submission" date="2016-06" db="EMBL/GenBank/DDBJ databases">
        <title>Comparative genomics of the ectomycorrhizal sister species Rhizopogon vinicolor and Rhizopogon vesiculosus (Basidiomycota: Boletales) reveals a divergence of the mating type B locus.</title>
        <authorList>
            <consortium name="DOE Joint Genome Institute"/>
            <person name="Mujic A.B."/>
            <person name="Kuo A."/>
            <person name="Tritt A."/>
            <person name="Lipzen A."/>
            <person name="Chen C."/>
            <person name="Johnson J."/>
            <person name="Sharma A."/>
            <person name="Barry K."/>
            <person name="Grigoriev I.V."/>
            <person name="Spatafora J.W."/>
        </authorList>
    </citation>
    <scope>NUCLEOTIDE SEQUENCE [LARGE SCALE GENOMIC DNA]</scope>
    <source>
        <strain evidence="2 3">AM-OR11-026</strain>
    </source>
</reference>
<organism evidence="2 3">
    <name type="scientific">Rhizopogon vinicolor AM-OR11-026</name>
    <dbReference type="NCBI Taxonomy" id="1314800"/>
    <lineage>
        <taxon>Eukaryota</taxon>
        <taxon>Fungi</taxon>
        <taxon>Dikarya</taxon>
        <taxon>Basidiomycota</taxon>
        <taxon>Agaricomycotina</taxon>
        <taxon>Agaricomycetes</taxon>
        <taxon>Agaricomycetidae</taxon>
        <taxon>Boletales</taxon>
        <taxon>Suillineae</taxon>
        <taxon>Rhizopogonaceae</taxon>
        <taxon>Rhizopogon</taxon>
    </lineage>
</organism>
<accession>A0A1B7MYV8</accession>